<keyword evidence="1" id="KW-0304">Gas vesicle</keyword>
<proteinExistence type="inferred from homology"/>
<dbReference type="STRING" id="1379680.GCA_001612615_02324"/>
<dbReference type="AlphaFoldDB" id="A0A285L4F7"/>
<dbReference type="EMBL" id="OBEG01000001">
    <property type="protein sequence ID" value="SNY78301.1"/>
    <property type="molecule type" value="Genomic_DNA"/>
</dbReference>
<sequence>MTDADGVWLYAVTSAADLGEDLGELTGVAGEPVRTVVSGDLAAVVGSVPLAVFGDEPLRRNLEDLTWLEATARAHDAVVSAVAGRGAAVPLRLAVVFLDDDRVRGMLDERRAAFESALALIRGRTEWGVKAYGDRAALTAAVAEAELAGSERAGSGTAYLLRRRAQLSARETVERDAAERADRIHERLVRQAAAGRRQPLTDPVLDGRRDWMVLNGTYLVDDDRADEFAAVVEDLGKQFPGIRLELTGPWPPYSFAGAEREAR</sequence>
<evidence type="ECO:0000313" key="4">
    <source>
        <dbReference type="EMBL" id="SNY78301.1"/>
    </source>
</evidence>
<evidence type="ECO:0000313" key="5">
    <source>
        <dbReference type="Proteomes" id="UP000219565"/>
    </source>
</evidence>
<organism evidence="4 5">
    <name type="scientific">Nocardia amikacinitolerans</name>
    <dbReference type="NCBI Taxonomy" id="756689"/>
    <lineage>
        <taxon>Bacteria</taxon>
        <taxon>Bacillati</taxon>
        <taxon>Actinomycetota</taxon>
        <taxon>Actinomycetes</taxon>
        <taxon>Mycobacteriales</taxon>
        <taxon>Nocardiaceae</taxon>
        <taxon>Nocardia</taxon>
    </lineage>
</organism>
<reference evidence="4 5" key="1">
    <citation type="submission" date="2017-09" db="EMBL/GenBank/DDBJ databases">
        <authorList>
            <person name="Ehlers B."/>
            <person name="Leendertz F.H."/>
        </authorList>
    </citation>
    <scope>NUCLEOTIDE SEQUENCE [LARGE SCALE GENOMIC DNA]</scope>
    <source>
        <strain evidence="4 5">DSM 45537</strain>
    </source>
</reference>
<comment type="similarity">
    <text evidence="3">Belongs to the gas vesicle GvpF/GvpL family.</text>
</comment>
<dbReference type="Pfam" id="PF06386">
    <property type="entry name" value="GvpL_GvpF"/>
    <property type="match status" value="1"/>
</dbReference>
<dbReference type="GO" id="GO:0031412">
    <property type="term" value="P:gas vesicle organization"/>
    <property type="evidence" value="ECO:0007669"/>
    <property type="project" value="InterPro"/>
</dbReference>
<dbReference type="RefSeq" id="WP_097243999.1">
    <property type="nucleotide sequence ID" value="NZ_JAMTCV010000011.1"/>
</dbReference>
<dbReference type="InterPro" id="IPR009430">
    <property type="entry name" value="GvpL/GvpF"/>
</dbReference>
<accession>A0A285L4F7</accession>
<evidence type="ECO:0000256" key="3">
    <source>
        <dbReference type="ARBA" id="ARBA00035643"/>
    </source>
</evidence>
<keyword evidence="5" id="KW-1185">Reference proteome</keyword>
<gene>
    <name evidence="4" type="ORF">SAMN04244553_1235</name>
</gene>
<dbReference type="PANTHER" id="PTHR36852">
    <property type="entry name" value="PROTEIN GVPL 2"/>
    <property type="match status" value="1"/>
</dbReference>
<evidence type="ECO:0000256" key="2">
    <source>
        <dbReference type="ARBA" id="ARBA00035108"/>
    </source>
</evidence>
<dbReference type="PANTHER" id="PTHR36852:SF1">
    <property type="entry name" value="PROTEIN GVPL 2"/>
    <property type="match status" value="1"/>
</dbReference>
<dbReference type="GO" id="GO:0031411">
    <property type="term" value="C:gas vesicle"/>
    <property type="evidence" value="ECO:0007669"/>
    <property type="project" value="UniProtKB-SubCell"/>
</dbReference>
<comment type="subcellular location">
    <subcellularLocation>
        <location evidence="2">Gas vesicle</location>
    </subcellularLocation>
</comment>
<name>A0A285L4F7_9NOCA</name>
<dbReference type="OrthoDB" id="146444at2"/>
<evidence type="ECO:0000256" key="1">
    <source>
        <dbReference type="ARBA" id="ARBA00022987"/>
    </source>
</evidence>
<protein>
    <submittedName>
        <fullName evidence="4">Gas vesicle synthesis protein GvpL/GvpF</fullName>
    </submittedName>
</protein>
<dbReference type="Proteomes" id="UP000219565">
    <property type="component" value="Unassembled WGS sequence"/>
</dbReference>